<dbReference type="InterPro" id="IPR002781">
    <property type="entry name" value="TM_pro_TauE-like"/>
</dbReference>
<dbReference type="Proteomes" id="UP000295129">
    <property type="component" value="Unassembled WGS sequence"/>
</dbReference>
<evidence type="ECO:0000256" key="1">
    <source>
        <dbReference type="ARBA" id="ARBA00004651"/>
    </source>
</evidence>
<gene>
    <name evidence="9" type="ORF">C7389_114119</name>
</gene>
<protein>
    <recommendedName>
        <fullName evidence="8">Probable membrane transporter protein</fullName>
    </recommendedName>
</protein>
<sequence>MELNSPLLLCFIAFVFALAGLVKGVIGLGLPTVAVGLLGLVMLPSQAVVFLLAPSLLTNVLQLATGPAPWAALYRFRWLSVGIFAGTWAGIAWLPGADAPWAGKALGLALVLYGLVGLAGRNLHVPPALEQKLALPVGVATGLVSALTGVFVLPAVPYLQGLGLQREQLVEALGVSFTVSTVALLLGLGAGGLMGAEEAGVSLLALFPALGGMMLGQYLRQRLAPALFRRLFFWGLLALGGYLLLRAGF</sequence>
<dbReference type="InterPro" id="IPR052017">
    <property type="entry name" value="TSUP"/>
</dbReference>
<evidence type="ECO:0000256" key="6">
    <source>
        <dbReference type="ARBA" id="ARBA00022989"/>
    </source>
</evidence>
<evidence type="ECO:0000256" key="2">
    <source>
        <dbReference type="ARBA" id="ARBA00009142"/>
    </source>
</evidence>
<keyword evidence="3" id="KW-0813">Transport</keyword>
<feature type="transmembrane region" description="Helical" evidence="8">
    <location>
        <begin position="133"/>
        <end position="153"/>
    </location>
</feature>
<keyword evidence="5 8" id="KW-0812">Transmembrane</keyword>
<feature type="transmembrane region" description="Helical" evidence="8">
    <location>
        <begin position="173"/>
        <end position="194"/>
    </location>
</feature>
<dbReference type="PANTHER" id="PTHR30269">
    <property type="entry name" value="TRANSMEMBRANE PROTEIN YFCA"/>
    <property type="match status" value="1"/>
</dbReference>
<keyword evidence="6 8" id="KW-1133">Transmembrane helix</keyword>
<keyword evidence="7 8" id="KW-0472">Membrane</keyword>
<dbReference type="OrthoDB" id="9800873at2"/>
<reference evidence="9 10" key="1">
    <citation type="submission" date="2019-03" db="EMBL/GenBank/DDBJ databases">
        <title>Genomic Encyclopedia of Type Strains, Phase IV (KMG-IV): sequencing the most valuable type-strain genomes for metagenomic binning, comparative biology and taxonomic classification.</title>
        <authorList>
            <person name="Goeker M."/>
        </authorList>
    </citation>
    <scope>NUCLEOTIDE SEQUENCE [LARGE SCALE GENOMIC DNA]</scope>
    <source>
        <strain evidence="9 10">DSM 12121</strain>
    </source>
</reference>
<dbReference type="AlphaFoldDB" id="A0A4V3BM08"/>
<dbReference type="GO" id="GO:0005886">
    <property type="term" value="C:plasma membrane"/>
    <property type="evidence" value="ECO:0007669"/>
    <property type="project" value="UniProtKB-SubCell"/>
</dbReference>
<proteinExistence type="inferred from homology"/>
<dbReference type="EMBL" id="SNVV01000014">
    <property type="protein sequence ID" value="TDN48732.1"/>
    <property type="molecule type" value="Genomic_DNA"/>
</dbReference>
<evidence type="ECO:0000256" key="5">
    <source>
        <dbReference type="ARBA" id="ARBA00022692"/>
    </source>
</evidence>
<feature type="transmembrane region" description="Helical" evidence="8">
    <location>
        <begin position="78"/>
        <end position="95"/>
    </location>
</feature>
<comment type="caution">
    <text evidence="9">The sequence shown here is derived from an EMBL/GenBank/DDBJ whole genome shotgun (WGS) entry which is preliminary data.</text>
</comment>
<feature type="transmembrane region" description="Helical" evidence="8">
    <location>
        <begin position="101"/>
        <end position="121"/>
    </location>
</feature>
<dbReference type="Pfam" id="PF01925">
    <property type="entry name" value="TauE"/>
    <property type="match status" value="1"/>
</dbReference>
<evidence type="ECO:0000256" key="4">
    <source>
        <dbReference type="ARBA" id="ARBA00022475"/>
    </source>
</evidence>
<dbReference type="RefSeq" id="WP_133593373.1">
    <property type="nucleotide sequence ID" value="NZ_SNVV01000014.1"/>
</dbReference>
<feature type="transmembrane region" description="Helical" evidence="8">
    <location>
        <begin position="231"/>
        <end position="248"/>
    </location>
</feature>
<comment type="similarity">
    <text evidence="2 8">Belongs to the 4-toluene sulfonate uptake permease (TSUP) (TC 2.A.102) family.</text>
</comment>
<evidence type="ECO:0000256" key="8">
    <source>
        <dbReference type="RuleBase" id="RU363041"/>
    </source>
</evidence>
<keyword evidence="10" id="KW-1185">Reference proteome</keyword>
<evidence type="ECO:0000256" key="3">
    <source>
        <dbReference type="ARBA" id="ARBA00022448"/>
    </source>
</evidence>
<evidence type="ECO:0000256" key="7">
    <source>
        <dbReference type="ARBA" id="ARBA00023136"/>
    </source>
</evidence>
<evidence type="ECO:0000313" key="9">
    <source>
        <dbReference type="EMBL" id="TDN48732.1"/>
    </source>
</evidence>
<feature type="transmembrane region" description="Helical" evidence="8">
    <location>
        <begin position="34"/>
        <end position="57"/>
    </location>
</feature>
<dbReference type="PANTHER" id="PTHR30269:SF32">
    <property type="entry name" value="MEMBRANE TRANSPORTER PROTEIN-RELATED"/>
    <property type="match status" value="1"/>
</dbReference>
<keyword evidence="4 8" id="KW-1003">Cell membrane</keyword>
<feature type="transmembrane region" description="Helical" evidence="8">
    <location>
        <begin position="201"/>
        <end position="219"/>
    </location>
</feature>
<comment type="subcellular location">
    <subcellularLocation>
        <location evidence="1 8">Cell membrane</location>
        <topology evidence="1 8">Multi-pass membrane protein</topology>
    </subcellularLocation>
</comment>
<name>A0A4V3BM08_9RHOO</name>
<organism evidence="9 10">
    <name type="scientific">Azoarcus indigens</name>
    <dbReference type="NCBI Taxonomy" id="29545"/>
    <lineage>
        <taxon>Bacteria</taxon>
        <taxon>Pseudomonadati</taxon>
        <taxon>Pseudomonadota</taxon>
        <taxon>Betaproteobacteria</taxon>
        <taxon>Rhodocyclales</taxon>
        <taxon>Zoogloeaceae</taxon>
        <taxon>Azoarcus</taxon>
    </lineage>
</organism>
<evidence type="ECO:0000313" key="10">
    <source>
        <dbReference type="Proteomes" id="UP000295129"/>
    </source>
</evidence>
<accession>A0A4V3BM08</accession>